<evidence type="ECO:0000259" key="1">
    <source>
        <dbReference type="Pfam" id="PF18029"/>
    </source>
</evidence>
<evidence type="ECO:0000313" key="2">
    <source>
        <dbReference type="EMBL" id="KTE91186.1"/>
    </source>
</evidence>
<evidence type="ECO:0000313" key="3">
    <source>
        <dbReference type="Proteomes" id="UP000054623"/>
    </source>
</evidence>
<dbReference type="Gene3D" id="3.10.180.10">
    <property type="entry name" value="2,3-Dihydroxybiphenyl 1,2-Dioxygenase, domain 1"/>
    <property type="match status" value="1"/>
</dbReference>
<dbReference type="InterPro" id="IPR041581">
    <property type="entry name" value="Glyoxalase_6"/>
</dbReference>
<dbReference type="PANTHER" id="PTHR35908:SF1">
    <property type="entry name" value="CONSERVED PROTEIN"/>
    <property type="match status" value="1"/>
</dbReference>
<dbReference type="OrthoDB" id="1645442at2"/>
<dbReference type="Proteomes" id="UP000054623">
    <property type="component" value="Unassembled WGS sequence"/>
</dbReference>
<dbReference type="EMBL" id="LOCK01000028">
    <property type="protein sequence ID" value="KTE91186.1"/>
    <property type="molecule type" value="Genomic_DNA"/>
</dbReference>
<accession>A0A0W1JIA0</accession>
<dbReference type="AlphaFoldDB" id="A0A0W1JIA0"/>
<dbReference type="RefSeq" id="WP_005816020.1">
    <property type="nucleotide sequence ID" value="NZ_CABKQQ010000056.1"/>
</dbReference>
<reference evidence="2 3" key="1">
    <citation type="submission" date="2015-12" db="EMBL/GenBank/DDBJ databases">
        <title>Draft Genome Sequence of Desulfitobacterium hafniense Strain DH, a Sulfate-reducing Bacterium Isolated from Paddy Soils.</title>
        <authorList>
            <person name="Bao P."/>
            <person name="Zhang X."/>
            <person name="Li G."/>
        </authorList>
    </citation>
    <scope>NUCLEOTIDE SEQUENCE [LARGE SCALE GENOMIC DNA]</scope>
    <source>
        <strain evidence="2 3">DH</strain>
    </source>
</reference>
<proteinExistence type="predicted"/>
<dbReference type="Pfam" id="PF18029">
    <property type="entry name" value="Glyoxalase_6"/>
    <property type="match status" value="1"/>
</dbReference>
<gene>
    <name evidence="2" type="ORF">AT727_06215</name>
</gene>
<dbReference type="SUPFAM" id="SSF54593">
    <property type="entry name" value="Glyoxalase/Bleomycin resistance protein/Dihydroxybiphenyl dioxygenase"/>
    <property type="match status" value="1"/>
</dbReference>
<name>A0A0W1JIA0_DESHA</name>
<organism evidence="2 3">
    <name type="scientific">Desulfitobacterium hafniense</name>
    <name type="common">Desulfitobacterium frappieri</name>
    <dbReference type="NCBI Taxonomy" id="49338"/>
    <lineage>
        <taxon>Bacteria</taxon>
        <taxon>Bacillati</taxon>
        <taxon>Bacillota</taxon>
        <taxon>Clostridia</taxon>
        <taxon>Eubacteriales</taxon>
        <taxon>Desulfitobacteriaceae</taxon>
        <taxon>Desulfitobacterium</taxon>
    </lineage>
</organism>
<dbReference type="PANTHER" id="PTHR35908">
    <property type="entry name" value="HYPOTHETICAL FUSION PROTEIN"/>
    <property type="match status" value="1"/>
</dbReference>
<protein>
    <submittedName>
        <fullName evidence="2">Glyoxalase</fullName>
    </submittedName>
</protein>
<comment type="caution">
    <text evidence="2">The sequence shown here is derived from an EMBL/GenBank/DDBJ whole genome shotgun (WGS) entry which is preliminary data.</text>
</comment>
<dbReference type="InterPro" id="IPR029068">
    <property type="entry name" value="Glyas_Bleomycin-R_OHBP_Dase"/>
</dbReference>
<feature type="domain" description="Glyoxalase-like" evidence="1">
    <location>
        <begin position="13"/>
        <end position="128"/>
    </location>
</feature>
<sequence length="142" mass="16336">MDDEELKIKMYSFTVDCKDPHELAKFYGALLKWEIMFIDEDWACVYAPGTNQGAYPGILFQRNPEYKPPVWPEKPEAQQQMAHIDFAVNDLEKAVQYAIHCGATIADEQFSNNWRVMLDPAGHPFCLCEMKSMIESAHFALL</sequence>